<dbReference type="Gene3D" id="3.30.450.40">
    <property type="match status" value="1"/>
</dbReference>
<dbReference type="InterPro" id="IPR036388">
    <property type="entry name" value="WH-like_DNA-bd_sf"/>
</dbReference>
<keyword evidence="1" id="KW-0805">Transcription regulation</keyword>
<gene>
    <name evidence="5" type="ORF">HH308_18640</name>
</gene>
<name>A0A848KX84_9ACTN</name>
<dbReference type="SUPFAM" id="SSF55781">
    <property type="entry name" value="GAF domain-like"/>
    <property type="match status" value="1"/>
</dbReference>
<organism evidence="5 6">
    <name type="scientific">Gordonia asplenii</name>
    <dbReference type="NCBI Taxonomy" id="2725283"/>
    <lineage>
        <taxon>Bacteria</taxon>
        <taxon>Bacillati</taxon>
        <taxon>Actinomycetota</taxon>
        <taxon>Actinomycetes</taxon>
        <taxon>Mycobacteriales</taxon>
        <taxon>Gordoniaceae</taxon>
        <taxon>Gordonia</taxon>
    </lineage>
</organism>
<evidence type="ECO:0000256" key="1">
    <source>
        <dbReference type="ARBA" id="ARBA00023015"/>
    </source>
</evidence>
<dbReference type="Proteomes" id="UP000550729">
    <property type="component" value="Unassembled WGS sequence"/>
</dbReference>
<feature type="domain" description="HTH luxR-type" evidence="4">
    <location>
        <begin position="282"/>
        <end position="347"/>
    </location>
</feature>
<dbReference type="InterPro" id="IPR000792">
    <property type="entry name" value="Tscrpt_reg_LuxR_C"/>
</dbReference>
<comment type="caution">
    <text evidence="5">The sequence shown here is derived from an EMBL/GenBank/DDBJ whole genome shotgun (WGS) entry which is preliminary data.</text>
</comment>
<dbReference type="CDD" id="cd06170">
    <property type="entry name" value="LuxR_C_like"/>
    <property type="match status" value="1"/>
</dbReference>
<dbReference type="RefSeq" id="WP_170195745.1">
    <property type="nucleotide sequence ID" value="NZ_JABBNB010000021.1"/>
</dbReference>
<dbReference type="InterPro" id="IPR016032">
    <property type="entry name" value="Sig_transdc_resp-reg_C-effctor"/>
</dbReference>
<dbReference type="GO" id="GO:0006355">
    <property type="term" value="P:regulation of DNA-templated transcription"/>
    <property type="evidence" value="ECO:0007669"/>
    <property type="project" value="InterPro"/>
</dbReference>
<dbReference type="Pfam" id="PF01590">
    <property type="entry name" value="GAF"/>
    <property type="match status" value="1"/>
</dbReference>
<keyword evidence="2" id="KW-0238">DNA-binding</keyword>
<evidence type="ECO:0000256" key="3">
    <source>
        <dbReference type="ARBA" id="ARBA00023163"/>
    </source>
</evidence>
<dbReference type="SUPFAM" id="SSF46894">
    <property type="entry name" value="C-terminal effector domain of the bipartite response regulators"/>
    <property type="match status" value="1"/>
</dbReference>
<dbReference type="PRINTS" id="PR00038">
    <property type="entry name" value="HTHLUXR"/>
</dbReference>
<dbReference type="InterPro" id="IPR003018">
    <property type="entry name" value="GAF"/>
</dbReference>
<reference evidence="5 6" key="1">
    <citation type="submission" date="2020-04" db="EMBL/GenBank/DDBJ databases">
        <title>Gordonia sp. nov. TBRC 11910.</title>
        <authorList>
            <person name="Suriyachadkun C."/>
        </authorList>
    </citation>
    <scope>NUCLEOTIDE SEQUENCE [LARGE SCALE GENOMIC DNA]</scope>
    <source>
        <strain evidence="5 6">TBRC 11910</strain>
    </source>
</reference>
<dbReference type="PANTHER" id="PTHR44688:SF16">
    <property type="entry name" value="DNA-BINDING TRANSCRIPTIONAL ACTIVATOR DEVR_DOSR"/>
    <property type="match status" value="1"/>
</dbReference>
<protein>
    <submittedName>
        <fullName evidence="5">GAF domain-containing protein</fullName>
    </submittedName>
</protein>
<proteinExistence type="predicted"/>
<dbReference type="InterPro" id="IPR029016">
    <property type="entry name" value="GAF-like_dom_sf"/>
</dbReference>
<evidence type="ECO:0000259" key="4">
    <source>
        <dbReference type="PROSITE" id="PS50043"/>
    </source>
</evidence>
<dbReference type="EMBL" id="JABBNB010000021">
    <property type="protein sequence ID" value="NMO03236.1"/>
    <property type="molecule type" value="Genomic_DNA"/>
</dbReference>
<evidence type="ECO:0000313" key="5">
    <source>
        <dbReference type="EMBL" id="NMO03236.1"/>
    </source>
</evidence>
<dbReference type="AlphaFoldDB" id="A0A848KX84"/>
<dbReference type="SMART" id="SM00421">
    <property type="entry name" value="HTH_LUXR"/>
    <property type="match status" value="1"/>
</dbReference>
<dbReference type="PROSITE" id="PS00622">
    <property type="entry name" value="HTH_LUXR_1"/>
    <property type="match status" value="1"/>
</dbReference>
<evidence type="ECO:0000313" key="6">
    <source>
        <dbReference type="Proteomes" id="UP000550729"/>
    </source>
</evidence>
<dbReference type="Pfam" id="PF00196">
    <property type="entry name" value="GerE"/>
    <property type="match status" value="1"/>
</dbReference>
<dbReference type="PROSITE" id="PS50043">
    <property type="entry name" value="HTH_LUXR_2"/>
    <property type="match status" value="1"/>
</dbReference>
<keyword evidence="6" id="KW-1185">Reference proteome</keyword>
<evidence type="ECO:0000256" key="2">
    <source>
        <dbReference type="ARBA" id="ARBA00023125"/>
    </source>
</evidence>
<dbReference type="Gene3D" id="1.10.10.10">
    <property type="entry name" value="Winged helix-like DNA-binding domain superfamily/Winged helix DNA-binding domain"/>
    <property type="match status" value="1"/>
</dbReference>
<accession>A0A848KX84</accession>
<keyword evidence="3" id="KW-0804">Transcription</keyword>
<dbReference type="GO" id="GO:0003677">
    <property type="term" value="F:DNA binding"/>
    <property type="evidence" value="ECO:0007669"/>
    <property type="project" value="UniProtKB-KW"/>
</dbReference>
<sequence>MTAVATRADAGALRSTISRIVCDARDLLDDEHIVGLDGLWDLVTATIQHAVVGGVSPERMAALLGLLGRIREAETARTQIQLAEKSATLARVRSALAEISPATSVDGLLSIAPSIACGLGFDRVLVSTVDTNWQLHTMCVVRDPRWAEEIVAVGREEPLVLDRSLIENDTVVGVQATLVDEVQENPRVNRALAEITRSSSYGIAPLLVDGEVVGLLHADCYFQDRLFTVEDQALLSTFAAGLSQNLARVTVLDGMAALRSHFDGVARWQAPARGATVSVAASRDDDSVLTRREAQIMRLMADGDSNAKIARRLVISEGTVKTHVTRILRKLDVGNRAEAVAVWLRAESG</sequence>
<dbReference type="PANTHER" id="PTHR44688">
    <property type="entry name" value="DNA-BINDING TRANSCRIPTIONAL ACTIVATOR DEVR_DOSR"/>
    <property type="match status" value="1"/>
</dbReference>